<dbReference type="RefSeq" id="WP_183264110.1">
    <property type="nucleotide sequence ID" value="NZ_BAAAVZ010000006.1"/>
</dbReference>
<keyword evidence="2" id="KW-1185">Reference proteome</keyword>
<name>A0ABR6L8R6_9HYPH</name>
<comment type="caution">
    <text evidence="1">The sequence shown here is derived from an EMBL/GenBank/DDBJ whole genome shotgun (WGS) entry which is preliminary data.</text>
</comment>
<evidence type="ECO:0000313" key="2">
    <source>
        <dbReference type="Proteomes" id="UP000539538"/>
    </source>
</evidence>
<reference evidence="1 2" key="1">
    <citation type="submission" date="2020-08" db="EMBL/GenBank/DDBJ databases">
        <title>Genomic Encyclopedia of Type Strains, Phase IV (KMG-IV): sequencing the most valuable type-strain genomes for metagenomic binning, comparative biology and taxonomic classification.</title>
        <authorList>
            <person name="Goeker M."/>
        </authorList>
    </citation>
    <scope>NUCLEOTIDE SEQUENCE [LARGE SCALE GENOMIC DNA]</scope>
    <source>
        <strain evidence="1 2">DSM 7050</strain>
    </source>
</reference>
<evidence type="ECO:0000313" key="1">
    <source>
        <dbReference type="EMBL" id="MBB4652574.1"/>
    </source>
</evidence>
<accession>A0ABR6L8R6</accession>
<dbReference type="EMBL" id="JACHOT010000007">
    <property type="protein sequence ID" value="MBB4652574.1"/>
    <property type="molecule type" value="Genomic_DNA"/>
</dbReference>
<organism evidence="1 2">
    <name type="scientific">Aminobacter niigataensis</name>
    <dbReference type="NCBI Taxonomy" id="83265"/>
    <lineage>
        <taxon>Bacteria</taxon>
        <taxon>Pseudomonadati</taxon>
        <taxon>Pseudomonadota</taxon>
        <taxon>Alphaproteobacteria</taxon>
        <taxon>Hyphomicrobiales</taxon>
        <taxon>Phyllobacteriaceae</taxon>
        <taxon>Aminobacter</taxon>
    </lineage>
</organism>
<proteinExistence type="predicted"/>
<sequence>MKNAPFRLKEIDETEEALSERRQLDCAAVKFLADRGADDKLVDAVAIAIDDQRINEELAKQLREYGKLTGGIA</sequence>
<dbReference type="Proteomes" id="UP000539538">
    <property type="component" value="Unassembled WGS sequence"/>
</dbReference>
<protein>
    <submittedName>
        <fullName evidence="1">Siroheme synthase (Precorrin-2 oxidase/ferrochelatase)</fullName>
    </submittedName>
</protein>
<gene>
    <name evidence="1" type="ORF">GGQ99_004350</name>
</gene>